<dbReference type="EMBL" id="CP059735">
    <property type="protein sequence ID" value="WDD97560.1"/>
    <property type="molecule type" value="Genomic_DNA"/>
</dbReference>
<reference evidence="6 7" key="1">
    <citation type="journal article" date="2015" name="Genome Announc.">
        <title>Draft Genome Sequences of Marine Isolates of Thalassomonas viridans and Thalassomonas actiniarum.</title>
        <authorList>
            <person name="Olonade I."/>
            <person name="van Zyl L.J."/>
            <person name="Trindade M."/>
        </authorList>
    </citation>
    <scope>NUCLEOTIDE SEQUENCE [LARGE SCALE GENOMIC DNA]</scope>
    <source>
        <strain evidence="6 7">A5K-106</strain>
    </source>
</reference>
<dbReference type="InterPro" id="IPR000847">
    <property type="entry name" value="LysR_HTH_N"/>
</dbReference>
<evidence type="ECO:0000313" key="7">
    <source>
        <dbReference type="Proteomes" id="UP000032568"/>
    </source>
</evidence>
<evidence type="ECO:0000259" key="5">
    <source>
        <dbReference type="PROSITE" id="PS50931"/>
    </source>
</evidence>
<keyword evidence="3" id="KW-0238">DNA-binding</keyword>
<gene>
    <name evidence="6" type="ORF">SG35_019880</name>
</gene>
<dbReference type="InterPro" id="IPR005119">
    <property type="entry name" value="LysR_subst-bd"/>
</dbReference>
<dbReference type="GO" id="GO:0043565">
    <property type="term" value="F:sequence-specific DNA binding"/>
    <property type="evidence" value="ECO:0007669"/>
    <property type="project" value="TreeGrafter"/>
</dbReference>
<dbReference type="KEGG" id="tact:SG35_019880"/>
<dbReference type="Pfam" id="PF00126">
    <property type="entry name" value="HTH_1"/>
    <property type="match status" value="1"/>
</dbReference>
<feature type="domain" description="HTH lysR-type" evidence="5">
    <location>
        <begin position="5"/>
        <end position="62"/>
    </location>
</feature>
<evidence type="ECO:0000256" key="4">
    <source>
        <dbReference type="ARBA" id="ARBA00023163"/>
    </source>
</evidence>
<dbReference type="Pfam" id="PF03466">
    <property type="entry name" value="LysR_substrate"/>
    <property type="match status" value="1"/>
</dbReference>
<dbReference type="AlphaFoldDB" id="A0AAE9YLT0"/>
<evidence type="ECO:0000256" key="2">
    <source>
        <dbReference type="ARBA" id="ARBA00023015"/>
    </source>
</evidence>
<evidence type="ECO:0000313" key="6">
    <source>
        <dbReference type="EMBL" id="WDD97560.1"/>
    </source>
</evidence>
<keyword evidence="7" id="KW-1185">Reference proteome</keyword>
<dbReference type="GO" id="GO:0003700">
    <property type="term" value="F:DNA-binding transcription factor activity"/>
    <property type="evidence" value="ECO:0007669"/>
    <property type="project" value="InterPro"/>
</dbReference>
<dbReference type="RefSeq" id="WP_044835129.1">
    <property type="nucleotide sequence ID" value="NZ_CP059735.1"/>
</dbReference>
<dbReference type="GO" id="GO:0006351">
    <property type="term" value="P:DNA-templated transcription"/>
    <property type="evidence" value="ECO:0007669"/>
    <property type="project" value="TreeGrafter"/>
</dbReference>
<dbReference type="PANTHER" id="PTHR30537:SF26">
    <property type="entry name" value="GLYCINE CLEAVAGE SYSTEM TRANSCRIPTIONAL ACTIVATOR"/>
    <property type="match status" value="1"/>
</dbReference>
<dbReference type="InterPro" id="IPR036388">
    <property type="entry name" value="WH-like_DNA-bd_sf"/>
</dbReference>
<comment type="similarity">
    <text evidence="1">Belongs to the LysR transcriptional regulatory family.</text>
</comment>
<proteinExistence type="inferred from homology"/>
<keyword evidence="4" id="KW-0804">Transcription</keyword>
<keyword evidence="2" id="KW-0805">Transcription regulation</keyword>
<dbReference type="PROSITE" id="PS50931">
    <property type="entry name" value="HTH_LYSR"/>
    <property type="match status" value="1"/>
</dbReference>
<evidence type="ECO:0000256" key="3">
    <source>
        <dbReference type="ARBA" id="ARBA00023125"/>
    </source>
</evidence>
<dbReference type="PANTHER" id="PTHR30537">
    <property type="entry name" value="HTH-TYPE TRANSCRIPTIONAL REGULATOR"/>
    <property type="match status" value="1"/>
</dbReference>
<dbReference type="FunFam" id="1.10.10.10:FF:000001">
    <property type="entry name" value="LysR family transcriptional regulator"/>
    <property type="match status" value="1"/>
</dbReference>
<dbReference type="SUPFAM" id="SSF53850">
    <property type="entry name" value="Periplasmic binding protein-like II"/>
    <property type="match status" value="1"/>
</dbReference>
<protein>
    <submittedName>
        <fullName evidence="6">LysR family transcriptional regulator</fullName>
    </submittedName>
</protein>
<sequence length="303" mass="34138">MKSLPPLKSLQVFLFAARSGSFKAAAEQLFVTQAAVSQQIRLLEQHLNCKLFEREAKHTRLSAKGALLLPYIEQAFEQISSGVHALSFEPNANNLRISALHSTTSLLLIPKIHDFQQHHPQLNIQFSPNNRLDSFNDTDIDIAIRRGLGTYPGLESKKLIDDVIMLVACPRLLPANKTELTSILAIPLLEDTSSDIEEAVEDFCLRYQVKRDQLNANLKTTDAVPIIQNVLAGRGMAFVSKVLVAEHIKNGNLVNVLDYAYITPKTLYLVAPAHHFHWEKIKRFEAWLKPLLERHMAISSDEY</sequence>
<evidence type="ECO:0000256" key="1">
    <source>
        <dbReference type="ARBA" id="ARBA00009437"/>
    </source>
</evidence>
<reference evidence="6 7" key="2">
    <citation type="journal article" date="2022" name="Mar. Drugs">
        <title>Bioassay-Guided Fractionation Leads to the Detection of Cholic Acid Generated by the Rare Thalassomonas sp.</title>
        <authorList>
            <person name="Pheiffer F."/>
            <person name="Schneider Y.K."/>
            <person name="Hansen E.H."/>
            <person name="Andersen J.H."/>
            <person name="Isaksson J."/>
            <person name="Busche T."/>
            <person name="R C."/>
            <person name="Kalinowski J."/>
            <person name="Zyl L.V."/>
            <person name="Trindade M."/>
        </authorList>
    </citation>
    <scope>NUCLEOTIDE SEQUENCE [LARGE SCALE GENOMIC DNA]</scope>
    <source>
        <strain evidence="6 7">A5K-106</strain>
    </source>
</reference>
<accession>A0AAE9YLT0</accession>
<name>A0AAE9YLT0_9GAMM</name>
<dbReference type="Gene3D" id="3.40.190.10">
    <property type="entry name" value="Periplasmic binding protein-like II"/>
    <property type="match status" value="2"/>
</dbReference>
<dbReference type="SUPFAM" id="SSF46785">
    <property type="entry name" value="Winged helix' DNA-binding domain"/>
    <property type="match status" value="1"/>
</dbReference>
<dbReference type="InterPro" id="IPR058163">
    <property type="entry name" value="LysR-type_TF_proteobact-type"/>
</dbReference>
<organism evidence="6 7">
    <name type="scientific">Thalassomonas actiniarum</name>
    <dbReference type="NCBI Taxonomy" id="485447"/>
    <lineage>
        <taxon>Bacteria</taxon>
        <taxon>Pseudomonadati</taxon>
        <taxon>Pseudomonadota</taxon>
        <taxon>Gammaproteobacteria</taxon>
        <taxon>Alteromonadales</taxon>
        <taxon>Colwelliaceae</taxon>
        <taxon>Thalassomonas</taxon>
    </lineage>
</organism>
<dbReference type="PRINTS" id="PR00039">
    <property type="entry name" value="HTHLYSR"/>
</dbReference>
<dbReference type="Proteomes" id="UP000032568">
    <property type="component" value="Chromosome"/>
</dbReference>
<dbReference type="InterPro" id="IPR036390">
    <property type="entry name" value="WH_DNA-bd_sf"/>
</dbReference>
<dbReference type="Gene3D" id="1.10.10.10">
    <property type="entry name" value="Winged helix-like DNA-binding domain superfamily/Winged helix DNA-binding domain"/>
    <property type="match status" value="1"/>
</dbReference>